<accession>A0A7X1E4V8</accession>
<dbReference type="RefSeq" id="WP_185693607.1">
    <property type="nucleotide sequence ID" value="NZ_JACHVA010000107.1"/>
</dbReference>
<keyword evidence="3" id="KW-0804">Transcription</keyword>
<sequence>MKDHPASKIKIDANEPTYRQVTEQVRGLILSGDLPVGSRLPAVRDLANDIGTSVFSIQEALAPLAREGLIERIPWRGTFVLGNKIRLTSVGLYFGTLLSTGGAFFQALCTQLYQQLESRGIEVHLIMDNRHRSEQSKPFPKLVRAIQNNEIQAVIGAMLSSDHISWLPQLGVPTSMMTPKDHTQAVHFDFDDLCRQALQQLKKRGAHTVANLPGPLESTSSVNESFDKIARSLDLEPITPASIEDEQYLQGPRDEIGYHAFHRLWKQPRKPEGILIFPDNMVPGVCMAIKELQIDVPEELKIVIHRNKGVGLLCPIPVDSVVFNGEELARELIAKLDQQHAGESVTNVRIPMILRTGDY</sequence>
<dbReference type="InterPro" id="IPR046335">
    <property type="entry name" value="LacI/GalR-like_sensor"/>
</dbReference>
<dbReference type="CDD" id="cd07377">
    <property type="entry name" value="WHTH_GntR"/>
    <property type="match status" value="1"/>
</dbReference>
<evidence type="ECO:0000256" key="1">
    <source>
        <dbReference type="ARBA" id="ARBA00023015"/>
    </source>
</evidence>
<dbReference type="InterPro" id="IPR028082">
    <property type="entry name" value="Peripla_BP_I"/>
</dbReference>
<evidence type="ECO:0000256" key="2">
    <source>
        <dbReference type="ARBA" id="ARBA00023125"/>
    </source>
</evidence>
<feature type="domain" description="HTH gntR-type" evidence="4">
    <location>
        <begin position="15"/>
        <end position="83"/>
    </location>
</feature>
<evidence type="ECO:0000259" key="4">
    <source>
        <dbReference type="PROSITE" id="PS50949"/>
    </source>
</evidence>
<dbReference type="SUPFAM" id="SSF53822">
    <property type="entry name" value="Periplasmic binding protein-like I"/>
    <property type="match status" value="1"/>
</dbReference>
<evidence type="ECO:0000256" key="3">
    <source>
        <dbReference type="ARBA" id="ARBA00023163"/>
    </source>
</evidence>
<reference evidence="5 6" key="1">
    <citation type="submission" date="2020-07" db="EMBL/GenBank/DDBJ databases">
        <authorList>
            <person name="Feng X."/>
        </authorList>
    </citation>
    <scope>NUCLEOTIDE SEQUENCE [LARGE SCALE GENOMIC DNA]</scope>
    <source>
        <strain evidence="5 6">JCM14086</strain>
    </source>
</reference>
<evidence type="ECO:0000313" key="5">
    <source>
        <dbReference type="EMBL" id="MBC2602945.1"/>
    </source>
</evidence>
<name>A0A7X1E4V8_9BACT</name>
<comment type="caution">
    <text evidence="5">The sequence shown here is derived from an EMBL/GenBank/DDBJ whole genome shotgun (WGS) entry which is preliminary data.</text>
</comment>
<keyword evidence="1" id="KW-0805">Transcription regulation</keyword>
<dbReference type="PROSITE" id="PS50949">
    <property type="entry name" value="HTH_GNTR"/>
    <property type="match status" value="1"/>
</dbReference>
<dbReference type="SUPFAM" id="SSF46785">
    <property type="entry name" value="Winged helix' DNA-binding domain"/>
    <property type="match status" value="1"/>
</dbReference>
<dbReference type="GO" id="GO:0003700">
    <property type="term" value="F:DNA-binding transcription factor activity"/>
    <property type="evidence" value="ECO:0007669"/>
    <property type="project" value="InterPro"/>
</dbReference>
<dbReference type="Pfam" id="PF00392">
    <property type="entry name" value="GntR"/>
    <property type="match status" value="1"/>
</dbReference>
<dbReference type="SMART" id="SM00345">
    <property type="entry name" value="HTH_GNTR"/>
    <property type="match status" value="1"/>
</dbReference>
<dbReference type="InterPro" id="IPR000524">
    <property type="entry name" value="Tscrpt_reg_HTH_GntR"/>
</dbReference>
<dbReference type="Proteomes" id="UP000525652">
    <property type="component" value="Unassembled WGS sequence"/>
</dbReference>
<dbReference type="Gene3D" id="3.40.50.2300">
    <property type="match status" value="2"/>
</dbReference>
<evidence type="ECO:0000313" key="6">
    <source>
        <dbReference type="Proteomes" id="UP000525652"/>
    </source>
</evidence>
<dbReference type="Pfam" id="PF13377">
    <property type="entry name" value="Peripla_BP_3"/>
    <property type="match status" value="1"/>
</dbReference>
<proteinExistence type="predicted"/>
<keyword evidence="6" id="KW-1185">Reference proteome</keyword>
<dbReference type="GO" id="GO:0000976">
    <property type="term" value="F:transcription cis-regulatory region binding"/>
    <property type="evidence" value="ECO:0007669"/>
    <property type="project" value="TreeGrafter"/>
</dbReference>
<gene>
    <name evidence="5" type="ORF">H5P30_14270</name>
</gene>
<dbReference type="EMBL" id="JACHVA010000107">
    <property type="protein sequence ID" value="MBC2602945.1"/>
    <property type="molecule type" value="Genomic_DNA"/>
</dbReference>
<dbReference type="Gene3D" id="1.10.10.10">
    <property type="entry name" value="Winged helix-like DNA-binding domain superfamily/Winged helix DNA-binding domain"/>
    <property type="match status" value="1"/>
</dbReference>
<dbReference type="PANTHER" id="PTHR30146">
    <property type="entry name" value="LACI-RELATED TRANSCRIPTIONAL REPRESSOR"/>
    <property type="match status" value="1"/>
</dbReference>
<protein>
    <submittedName>
        <fullName evidence="5">GntR family transcriptional regulator</fullName>
    </submittedName>
</protein>
<dbReference type="PANTHER" id="PTHR30146:SF153">
    <property type="entry name" value="LACTOSE OPERON REPRESSOR"/>
    <property type="match status" value="1"/>
</dbReference>
<keyword evidence="2" id="KW-0238">DNA-binding</keyword>
<dbReference type="InterPro" id="IPR036388">
    <property type="entry name" value="WH-like_DNA-bd_sf"/>
</dbReference>
<dbReference type="AlphaFoldDB" id="A0A7X1E4V8"/>
<dbReference type="InterPro" id="IPR036390">
    <property type="entry name" value="WH_DNA-bd_sf"/>
</dbReference>
<organism evidence="5 6">
    <name type="scientific">Puniceicoccus vermicola</name>
    <dbReference type="NCBI Taxonomy" id="388746"/>
    <lineage>
        <taxon>Bacteria</taxon>
        <taxon>Pseudomonadati</taxon>
        <taxon>Verrucomicrobiota</taxon>
        <taxon>Opitutia</taxon>
        <taxon>Puniceicoccales</taxon>
        <taxon>Puniceicoccaceae</taxon>
        <taxon>Puniceicoccus</taxon>
    </lineage>
</organism>